<evidence type="ECO:0000313" key="4">
    <source>
        <dbReference type="EMBL" id="RGV23588.1"/>
    </source>
</evidence>
<dbReference type="RefSeq" id="WP_013613438.1">
    <property type="nucleotide sequence ID" value="NZ_CABJFF010000003.1"/>
</dbReference>
<dbReference type="GeneID" id="61276511"/>
<evidence type="ECO:0000313" key="1">
    <source>
        <dbReference type="EMBL" id="MCG4958689.1"/>
    </source>
</evidence>
<sequence>MRKYIFFLSVILMGACQSPAVFEKYEEQPDEVWNRYHIVEFTADIPDSGQYIVKLCLRHTTDYEMANLWCFVSTRSHGQEQLSDTVNLKIAEPDGRWLGKGNSIKTLEQPINRNPVTLPQGNVIFRIEQGMRMEEMAGVKDVGIKIEKVQTQG</sequence>
<evidence type="ECO:0000313" key="5">
    <source>
        <dbReference type="Proteomes" id="UP000283426"/>
    </source>
</evidence>
<dbReference type="EMBL" id="QRYC01000003">
    <property type="protein sequence ID" value="RGU58119.1"/>
    <property type="molecule type" value="Genomic_DNA"/>
</dbReference>
<dbReference type="Proteomes" id="UP001199750">
    <property type="component" value="Unassembled WGS sequence"/>
</dbReference>
<protein>
    <submittedName>
        <fullName evidence="3">Gliding motility lipoprotein GldH</fullName>
    </submittedName>
</protein>
<dbReference type="Pfam" id="PF14109">
    <property type="entry name" value="GldH_lipo"/>
    <property type="match status" value="1"/>
</dbReference>
<dbReference type="EMBL" id="JAKNDN010000003">
    <property type="protein sequence ID" value="MCG4958689.1"/>
    <property type="molecule type" value="Genomic_DNA"/>
</dbReference>
<keyword evidence="3" id="KW-0449">Lipoprotein</keyword>
<dbReference type="NCBIfam" id="TIGR03511">
    <property type="entry name" value="GldH_lipo"/>
    <property type="match status" value="1"/>
</dbReference>
<organism evidence="3 6">
    <name type="scientific">Odoribacter splanchnicus</name>
    <dbReference type="NCBI Taxonomy" id="28118"/>
    <lineage>
        <taxon>Bacteria</taxon>
        <taxon>Pseudomonadati</taxon>
        <taxon>Bacteroidota</taxon>
        <taxon>Bacteroidia</taxon>
        <taxon>Bacteroidales</taxon>
        <taxon>Odoribacteraceae</taxon>
        <taxon>Odoribacter</taxon>
    </lineage>
</organism>
<dbReference type="InterPro" id="IPR020018">
    <property type="entry name" value="Motility-assoc_lipoprot_GldH"/>
</dbReference>
<reference evidence="5 6" key="1">
    <citation type="submission" date="2018-08" db="EMBL/GenBank/DDBJ databases">
        <title>A genome reference for cultivated species of the human gut microbiota.</title>
        <authorList>
            <person name="Zou Y."/>
            <person name="Xue W."/>
            <person name="Luo G."/>
        </authorList>
    </citation>
    <scope>NUCLEOTIDE SEQUENCE [LARGE SCALE GENOMIC DNA]</scope>
    <source>
        <strain evidence="4 5">AF14-6AC</strain>
        <strain evidence="3 6">AF16-14</strain>
    </source>
</reference>
<dbReference type="PROSITE" id="PS51257">
    <property type="entry name" value="PROKAR_LIPOPROTEIN"/>
    <property type="match status" value="1"/>
</dbReference>
<dbReference type="OMA" id="AQTYPYR"/>
<dbReference type="Proteomes" id="UP001212263">
    <property type="component" value="Unassembled WGS sequence"/>
</dbReference>
<accession>A0A1Y4A348</accession>
<name>A0A1Y4A348_9BACT</name>
<evidence type="ECO:0000313" key="3">
    <source>
        <dbReference type="EMBL" id="RGU58119.1"/>
    </source>
</evidence>
<evidence type="ECO:0000313" key="2">
    <source>
        <dbReference type="EMBL" id="MDB9221920.1"/>
    </source>
</evidence>
<dbReference type="Proteomes" id="UP000283426">
    <property type="component" value="Unassembled WGS sequence"/>
</dbReference>
<dbReference type="Proteomes" id="UP000284243">
    <property type="component" value="Unassembled WGS sequence"/>
</dbReference>
<gene>
    <name evidence="3" type="primary">gldH</name>
    <name evidence="4" type="ORF">DWW24_12950</name>
    <name evidence="3" type="ORF">DWW57_03420</name>
    <name evidence="1" type="ORF">L0P03_02315</name>
    <name evidence="2" type="ORF">PN645_02740</name>
</gene>
<dbReference type="EMBL" id="JAQMRD010000002">
    <property type="protein sequence ID" value="MDB9221920.1"/>
    <property type="molecule type" value="Genomic_DNA"/>
</dbReference>
<dbReference type="AlphaFoldDB" id="A0A1Y4A348"/>
<dbReference type="EMBL" id="QRYW01000027">
    <property type="protein sequence ID" value="RGV23588.1"/>
    <property type="molecule type" value="Genomic_DNA"/>
</dbReference>
<reference evidence="2" key="3">
    <citation type="submission" date="2023-01" db="EMBL/GenBank/DDBJ databases">
        <title>Human gut microbiome strain richness.</title>
        <authorList>
            <person name="Chen-Liaw A."/>
        </authorList>
    </citation>
    <scope>NUCLEOTIDE SEQUENCE</scope>
    <source>
        <strain evidence="2">RTP21484st1_B7_RTP21484_190118</strain>
    </source>
</reference>
<proteinExistence type="predicted"/>
<reference evidence="1" key="2">
    <citation type="submission" date="2022-01" db="EMBL/GenBank/DDBJ databases">
        <title>Collection of gut derived symbiotic bacterial strains cultured from healthy donors.</title>
        <authorList>
            <person name="Lin H."/>
            <person name="Kohout C."/>
            <person name="Waligurski E."/>
            <person name="Pamer E.G."/>
        </authorList>
    </citation>
    <scope>NUCLEOTIDE SEQUENCE</scope>
    <source>
        <strain evidence="1">DFI.1.149</strain>
    </source>
</reference>
<evidence type="ECO:0000313" key="6">
    <source>
        <dbReference type="Proteomes" id="UP000284243"/>
    </source>
</evidence>
<comment type="caution">
    <text evidence="3">The sequence shown here is derived from an EMBL/GenBank/DDBJ whole genome shotgun (WGS) entry which is preliminary data.</text>
</comment>